<dbReference type="Gene3D" id="2.160.20.110">
    <property type="match status" value="2"/>
</dbReference>
<feature type="transmembrane region" description="Helical" evidence="1">
    <location>
        <begin position="12"/>
        <end position="32"/>
    </location>
</feature>
<accession>A0ABT1RS48</accession>
<dbReference type="EMBL" id="JANFXK010000019">
    <property type="protein sequence ID" value="MCQ4638016.1"/>
    <property type="molecule type" value="Genomic_DNA"/>
</dbReference>
<evidence type="ECO:0000313" key="3">
    <source>
        <dbReference type="Proteomes" id="UP001524502"/>
    </source>
</evidence>
<dbReference type="InterPro" id="IPR012902">
    <property type="entry name" value="N_methyl_site"/>
</dbReference>
<dbReference type="InterPro" id="IPR045584">
    <property type="entry name" value="Pilin-like"/>
</dbReference>
<dbReference type="NCBIfam" id="TIGR02532">
    <property type="entry name" value="IV_pilin_GFxxxE"/>
    <property type="match status" value="1"/>
</dbReference>
<organism evidence="2 3">
    <name type="scientific">Anaerovorax odorimutans</name>
    <dbReference type="NCBI Taxonomy" id="109327"/>
    <lineage>
        <taxon>Bacteria</taxon>
        <taxon>Bacillati</taxon>
        <taxon>Bacillota</taxon>
        <taxon>Clostridia</taxon>
        <taxon>Peptostreptococcales</taxon>
        <taxon>Anaerovoracaceae</taxon>
        <taxon>Anaerovorax</taxon>
    </lineage>
</organism>
<evidence type="ECO:0000313" key="2">
    <source>
        <dbReference type="EMBL" id="MCQ4638016.1"/>
    </source>
</evidence>
<dbReference type="Pfam" id="PF07963">
    <property type="entry name" value="N_methyl"/>
    <property type="match status" value="1"/>
</dbReference>
<comment type="caution">
    <text evidence="2">The sequence shown here is derived from an EMBL/GenBank/DDBJ whole genome shotgun (WGS) entry which is preliminary data.</text>
</comment>
<keyword evidence="1" id="KW-0812">Transmembrane</keyword>
<reference evidence="2 3" key="1">
    <citation type="submission" date="2022-06" db="EMBL/GenBank/DDBJ databases">
        <title>Isolation of gut microbiota from human fecal samples.</title>
        <authorList>
            <person name="Pamer E.G."/>
            <person name="Barat B."/>
            <person name="Waligurski E."/>
            <person name="Medina S."/>
            <person name="Paddock L."/>
            <person name="Mostad J."/>
        </authorList>
    </citation>
    <scope>NUCLEOTIDE SEQUENCE [LARGE SCALE GENOMIC DNA]</scope>
    <source>
        <strain evidence="2 3">SL.3.17</strain>
    </source>
</reference>
<proteinExistence type="predicted"/>
<name>A0ABT1RS48_9FIRM</name>
<keyword evidence="1" id="KW-0472">Membrane</keyword>
<keyword evidence="3" id="KW-1185">Reference proteome</keyword>
<dbReference type="PROSITE" id="PS00409">
    <property type="entry name" value="PROKAR_NTER_METHYL"/>
    <property type="match status" value="1"/>
</dbReference>
<protein>
    <submittedName>
        <fullName evidence="2">Type II secretion system GspH family protein</fullName>
    </submittedName>
</protein>
<dbReference type="Gene3D" id="3.30.700.10">
    <property type="entry name" value="Glycoprotein, Type 4 Pilin"/>
    <property type="match status" value="1"/>
</dbReference>
<dbReference type="Proteomes" id="UP001524502">
    <property type="component" value="Unassembled WGS sequence"/>
</dbReference>
<gene>
    <name evidence="2" type="ORF">NE619_14865</name>
</gene>
<sequence length="893" mass="96614">MFSDAGRRKKGFTLVEILVTLTILAILAAIAVPTGIRYMENAKQTARDKVARSVFLAAQKALTSKVSSGDKMYLASDQKVDAAKIPGFTDTQNKDNIVYLSINQTTKDKNSQALYMLLDPYLTDKEILENTVLIEYNKKTGKVYAAFYSEVVPAIGYGGGSGDTYDAYKRSEQERKDGKMGYWGVDSTGIAGEKEETVKSNIQLVDYDMAKGETGESKGHNINRGENYGLLTVECTLPSEAELAGVKSLTLTLKGAGLESVTIENDKTGQIQNVITLDQIGQKADVTAALTQPFKIQEGNQIKNYPMYIENTADGHRILVWVLDSQAKGMGIYENHSSLGTGTITAQMQINGDESKTYEAEPVHALFSKEYSEDGKTAYGIKSVRHLNNIRYTSKTIADADKRYVQMKDVACRDYKDEALEWVPIGDQGKALPAVKTEYEWGRTHGFFGLYEGRQHTIYDLTISKDGKDKNGKVYAMTGLFSCISAQGSVADLELDYTEAYWNDKDSDHDYFISGYNRVGGIAGENWGTVSRCTVQGRFYAAGGEAKVGAIIGKNMGGRGSENGPGLVTQCVAAADVMAEEPQVGQEAEGALAGGIVGDNYGRITYCESGTASDEGKDDRGEFVTEPYFGVKTDLSRSDLNDYDEAENDVYKISGSRGAGGIAGQIRASEFGVSPEIRYCVNAAEVESDNGAAGGLAGRYYSQFGSDHKINNVSHPIPVKVTLSYNAGEVSAKDFAGGVVGTYKNNDLVNQNPYYNEIRSCYNTGEVEAKGENGLAGGIIAKYGMFTEIHDCYNIGKVKSKKGTANGVFCAKVGDRPNSCVNCAAITSSSSNSSKDSLGRMFLPKKELQKNPFDGMSPGGDVGPFDYEYPYLTVTEINGTPCGLGSSFHRTGD</sequence>
<dbReference type="RefSeq" id="WP_256133208.1">
    <property type="nucleotide sequence ID" value="NZ_JANFXK010000019.1"/>
</dbReference>
<dbReference type="SUPFAM" id="SSF54523">
    <property type="entry name" value="Pili subunits"/>
    <property type="match status" value="1"/>
</dbReference>
<evidence type="ECO:0000256" key="1">
    <source>
        <dbReference type="SAM" id="Phobius"/>
    </source>
</evidence>
<keyword evidence="1" id="KW-1133">Transmembrane helix</keyword>